<feature type="domain" description="Tr-type G" evidence="1">
    <location>
        <begin position="31"/>
        <end position="125"/>
    </location>
</feature>
<dbReference type="AlphaFoldDB" id="A0A2H0YS87"/>
<dbReference type="SUPFAM" id="SSF52540">
    <property type="entry name" value="P-loop containing nucleoside triphosphate hydrolases"/>
    <property type="match status" value="1"/>
</dbReference>
<organism evidence="2 3">
    <name type="scientific">Candidatus Kerfeldbacteria bacterium CG08_land_8_20_14_0_20_42_7</name>
    <dbReference type="NCBI Taxonomy" id="2014245"/>
    <lineage>
        <taxon>Bacteria</taxon>
        <taxon>Candidatus Kerfeldiibacteriota</taxon>
    </lineage>
</organism>
<dbReference type="PANTHER" id="PTHR43834:SF6">
    <property type="entry name" value="GTPASE DER"/>
    <property type="match status" value="1"/>
</dbReference>
<dbReference type="InterPro" id="IPR000795">
    <property type="entry name" value="T_Tr_GTP-bd_dom"/>
</dbReference>
<dbReference type="Gene3D" id="3.40.50.300">
    <property type="entry name" value="P-loop containing nucleotide triphosphate hydrolases"/>
    <property type="match status" value="1"/>
</dbReference>
<gene>
    <name evidence="2" type="ORF">COT25_03475</name>
</gene>
<accession>A0A2H0YS87</accession>
<name>A0A2H0YS87_9BACT</name>
<reference evidence="3" key="1">
    <citation type="submission" date="2017-09" db="EMBL/GenBank/DDBJ databases">
        <title>Depth-based differentiation of microbial function through sediment-hosted aquifers and enrichment of novel symbionts in the deep terrestrial subsurface.</title>
        <authorList>
            <person name="Probst A.J."/>
            <person name="Ladd B."/>
            <person name="Jarett J.K."/>
            <person name="Geller-Mcgrath D.E."/>
            <person name="Sieber C.M.K."/>
            <person name="Emerson J.B."/>
            <person name="Anantharaman K."/>
            <person name="Thomas B.C."/>
            <person name="Malmstrom R."/>
            <person name="Stieglmeier M."/>
            <person name="Klingl A."/>
            <person name="Woyke T."/>
            <person name="Ryan C.M."/>
            <person name="Banfield J.F."/>
        </authorList>
    </citation>
    <scope>NUCLEOTIDE SEQUENCE [LARGE SCALE GENOMIC DNA]</scope>
</reference>
<protein>
    <recommendedName>
        <fullName evidence="1">Tr-type G domain-containing protein</fullName>
    </recommendedName>
</protein>
<dbReference type="GO" id="GO:0003924">
    <property type="term" value="F:GTPase activity"/>
    <property type="evidence" value="ECO:0007669"/>
    <property type="project" value="InterPro"/>
</dbReference>
<dbReference type="Pfam" id="PF00009">
    <property type="entry name" value="GTP_EFTU"/>
    <property type="match status" value="1"/>
</dbReference>
<dbReference type="InterPro" id="IPR027417">
    <property type="entry name" value="P-loop_NTPase"/>
</dbReference>
<feature type="non-terminal residue" evidence="2">
    <location>
        <position position="1"/>
    </location>
</feature>
<sequence>KGKSVEVIDTAGAQKRPKKTIYRESQNVSLKAVRECDVIALVTEAGKFPIPAQDVELAHQALELGKSLFIIVNKWDTANNQTQRGEREEKKRIMQALPQLNYVPVIMASAKTGGHIMRILDTALAVYKERFVELDSTTLRGIQKKLSKHVWLVQQLAVNPPRFHAIGTEKSIPRAMNDIFHKTIRAAHLYLGTPLILSIAKRNARHATHHRPG</sequence>
<comment type="caution">
    <text evidence="2">The sequence shown here is derived from an EMBL/GenBank/DDBJ whole genome shotgun (WGS) entry which is preliminary data.</text>
</comment>
<dbReference type="GO" id="GO:0005525">
    <property type="term" value="F:GTP binding"/>
    <property type="evidence" value="ECO:0007669"/>
    <property type="project" value="InterPro"/>
</dbReference>
<evidence type="ECO:0000259" key="1">
    <source>
        <dbReference type="Pfam" id="PF00009"/>
    </source>
</evidence>
<evidence type="ECO:0000313" key="3">
    <source>
        <dbReference type="Proteomes" id="UP000228711"/>
    </source>
</evidence>
<evidence type="ECO:0000313" key="2">
    <source>
        <dbReference type="EMBL" id="PIS41347.1"/>
    </source>
</evidence>
<proteinExistence type="predicted"/>
<dbReference type="Proteomes" id="UP000228711">
    <property type="component" value="Unassembled WGS sequence"/>
</dbReference>
<dbReference type="PANTHER" id="PTHR43834">
    <property type="entry name" value="GTPASE DER"/>
    <property type="match status" value="1"/>
</dbReference>
<dbReference type="EMBL" id="PEXV01000117">
    <property type="protein sequence ID" value="PIS41347.1"/>
    <property type="molecule type" value="Genomic_DNA"/>
</dbReference>